<dbReference type="SUPFAM" id="SSF46946">
    <property type="entry name" value="S13-like H2TH domain"/>
    <property type="match status" value="1"/>
</dbReference>
<dbReference type="GO" id="GO:0005829">
    <property type="term" value="C:cytosol"/>
    <property type="evidence" value="ECO:0007669"/>
    <property type="project" value="TreeGrafter"/>
</dbReference>
<dbReference type="GO" id="GO:0006412">
    <property type="term" value="P:translation"/>
    <property type="evidence" value="ECO:0007669"/>
    <property type="project" value="InterPro"/>
</dbReference>
<feature type="compositionally biased region" description="Basic and acidic residues" evidence="7">
    <location>
        <begin position="508"/>
        <end position="520"/>
    </location>
</feature>
<dbReference type="HAMAP" id="MF_01315">
    <property type="entry name" value="Ribosomal_uS13"/>
    <property type="match status" value="1"/>
</dbReference>
<evidence type="ECO:0000256" key="6">
    <source>
        <dbReference type="SAM" id="Coils"/>
    </source>
</evidence>
<dbReference type="GO" id="GO:0003723">
    <property type="term" value="F:RNA binding"/>
    <property type="evidence" value="ECO:0007669"/>
    <property type="project" value="InterPro"/>
</dbReference>
<dbReference type="FunFam" id="4.10.910.10:FF:000002">
    <property type="entry name" value="40S ribosomal protein S18"/>
    <property type="match status" value="1"/>
</dbReference>
<dbReference type="InParanoid" id="A0A409W694"/>
<evidence type="ECO:0000313" key="11">
    <source>
        <dbReference type="Proteomes" id="UP000284706"/>
    </source>
</evidence>
<dbReference type="OrthoDB" id="2130750at2759"/>
<dbReference type="PANTHER" id="PTHR10871">
    <property type="entry name" value="30S RIBOSOMAL PROTEIN S13/40S RIBOSOMAL PROTEIN S18"/>
    <property type="match status" value="1"/>
</dbReference>
<feature type="region of interest" description="Disordered" evidence="7">
    <location>
        <begin position="1261"/>
        <end position="1286"/>
    </location>
</feature>
<feature type="compositionally biased region" description="Low complexity" evidence="7">
    <location>
        <begin position="258"/>
        <end position="275"/>
    </location>
</feature>
<feature type="transmembrane region" description="Helical" evidence="8">
    <location>
        <begin position="1306"/>
        <end position="1327"/>
    </location>
</feature>
<feature type="compositionally biased region" description="Polar residues" evidence="7">
    <location>
        <begin position="399"/>
        <end position="486"/>
    </location>
</feature>
<comment type="similarity">
    <text evidence="2">Belongs to the universal ribosomal protein uS13 family.</text>
</comment>
<keyword evidence="5" id="KW-0687">Ribonucleoprotein</keyword>
<feature type="transmembrane region" description="Helical" evidence="8">
    <location>
        <begin position="1393"/>
        <end position="1414"/>
    </location>
</feature>
<dbReference type="STRING" id="231916.A0A409W694"/>
<dbReference type="GO" id="GO:0003735">
    <property type="term" value="F:structural constituent of ribosome"/>
    <property type="evidence" value="ECO:0007669"/>
    <property type="project" value="InterPro"/>
</dbReference>
<dbReference type="PROSITE" id="PS50245">
    <property type="entry name" value="CAP_GLY_2"/>
    <property type="match status" value="1"/>
</dbReference>
<feature type="compositionally biased region" description="Low complexity" evidence="7">
    <location>
        <begin position="523"/>
        <end position="539"/>
    </location>
</feature>
<keyword evidence="4" id="KW-0689">Ribosomal protein</keyword>
<sequence length="1441" mass="158253">MSLVVPEAHQQFQHILRLLNTNVDGKRKIMYALTEIKGVGRRYSNLVCKKADVDLNKRAGDLNSDELERLVTIIQNPTQFKIPTWFLNRQKDIIDGKNSQILSNGVDSKLREDLERLKKIRAHRGLRHYWGLRVRGQHTKTTGMIRSTSPFIDSDKDPRSPWQDRWCVEEAWLTAESLVLFTSISFCPSCTYRYMATPARPRQSAIPGPGRVSAIPTPGRSRSSSSVYHDDMSQALTDALRTNDSLNHRNPSISNTASLSPQSITSSISVSRSVTGRPPVGVSSSRVQERSRTPSSARTPSRPASRQSDTSKFARNPEIGDNVRIESLGFEGTLRYIGAIEGKPGLWAGVELSGGFTGKGKNNGSVGGKQYFTCPDKCGVFVAVTKLSPPTVGPGAVQRPSSVASSRGGRSTPATTNSTGRITPSSFSATRTPSASLSNGRTTPAHSGRVTPSLSSGRVTPASSLTQKSFRTPSSKAASTALSNKITAGSRASKYITMTAKQLSSPSEADKEAQDCRRGDLASSTGSPSLTRTLSSPTRQLVSPFATPKAGHIRLANAGPASPTVPARSRVSLNTPRGRVPSSIAMPPPPFPFSQDAQSAKHDDVENNSIPMVSPSFPAKPSISSRPTSSASQVSGSLDDPATLEQLQSRLDAAEYENERLRAAADANTTAISLSSIDHLQNERQEAFTKYAELQDKFLLLEDQLASRTNERDALREENDRLLSQLSDATSQQKQAVAALQTDLEERLVEVESLNRKVGELESLIEQKRAVNEAQSLRIEDLVTKLEQSLRNFEEEKRELTSQVDELRLAGQETIALYEDKLSATNTSRYELEQRLLTLEASLSSSKTIAVKTEDFSNPPASFATQIDNEALQEQVQHLQKKTARLEEQLDEARATLERDVASYQDKMARIRVEEDQRKRDIVAKTRELEESLLSEARARNRVEEIEEALRESTVALENARGEVETLRTELANLEVLIDDATEGDTASKLSNFIKKISADRADYQREVKHLEQDLQEVRAENHLLREKVLEPSSLTSVGDVVLTLKKENQDLRGQIEELKAKLSITSPAVDDRDEGESSRKKAYRDFTPSVLELSKSPPARPEPSTEELAGLKHIIQELQKESSASTQRIKILESENALLSAEAHQLRLEIQNFKEHANKAKAGAAGRTDLKFPPPPLERKLLFEATMSYASVAAQNIPPPSEQPQPDISLLNTSPPSHPNLADDTAKVNIVAPEFKVHPRTHTSEADRIVEEDTEAVPIPDPVVNLVPTTPHNKQSQNDKQSKADVAKTNHLVALVSQFLMRPRVAGGLIGIVNIGILASVGRTFYIRPQLRRDMSAISSAIAASVALISIEGFLAEKYLQTSQGQGEARKVKKEDISIFQKLHEYIMRPRVLGGLLGFVNAAVLGGVGYLSYVNWDKTWDRRLVSSIFLGVFALWGGEG</sequence>
<dbReference type="InterPro" id="IPR027437">
    <property type="entry name" value="Rbsml_uS13_C"/>
</dbReference>
<dbReference type="PANTHER" id="PTHR10871:SF3">
    <property type="entry name" value="SMALL RIBOSOMAL SUBUNIT PROTEIN US13"/>
    <property type="match status" value="1"/>
</dbReference>
<dbReference type="EMBL" id="NHYE01005368">
    <property type="protein sequence ID" value="PPQ74033.1"/>
    <property type="molecule type" value="Genomic_DNA"/>
</dbReference>
<keyword evidence="8" id="KW-0472">Membrane</keyword>
<feature type="region of interest" description="Disordered" evidence="7">
    <location>
        <begin position="500"/>
        <end position="542"/>
    </location>
</feature>
<keyword evidence="3" id="KW-0963">Cytoplasm</keyword>
<reference evidence="10 11" key="1">
    <citation type="journal article" date="2018" name="Evol. Lett.">
        <title>Horizontal gene cluster transfer increased hallucinogenic mushroom diversity.</title>
        <authorList>
            <person name="Reynolds H.T."/>
            <person name="Vijayakumar V."/>
            <person name="Gluck-Thaler E."/>
            <person name="Korotkin H.B."/>
            <person name="Matheny P.B."/>
            <person name="Slot J.C."/>
        </authorList>
    </citation>
    <scope>NUCLEOTIDE SEQUENCE [LARGE SCALE GENOMIC DNA]</scope>
    <source>
        <strain evidence="10 11">SRW20</strain>
    </source>
</reference>
<gene>
    <name evidence="10" type="ORF">CVT26_006936</name>
</gene>
<evidence type="ECO:0000256" key="7">
    <source>
        <dbReference type="SAM" id="MobiDB-lite"/>
    </source>
</evidence>
<dbReference type="InterPro" id="IPR018269">
    <property type="entry name" value="Ribosomal_uS13_CS"/>
</dbReference>
<keyword evidence="8" id="KW-1133">Transmembrane helix</keyword>
<organism evidence="10 11">
    <name type="scientific">Gymnopilus dilepis</name>
    <dbReference type="NCBI Taxonomy" id="231916"/>
    <lineage>
        <taxon>Eukaryota</taxon>
        <taxon>Fungi</taxon>
        <taxon>Dikarya</taxon>
        <taxon>Basidiomycota</taxon>
        <taxon>Agaricomycotina</taxon>
        <taxon>Agaricomycetes</taxon>
        <taxon>Agaricomycetidae</taxon>
        <taxon>Agaricales</taxon>
        <taxon>Agaricineae</taxon>
        <taxon>Hymenogastraceae</taxon>
        <taxon>Gymnopilus</taxon>
    </lineage>
</organism>
<dbReference type="GO" id="GO:0015935">
    <property type="term" value="C:small ribosomal subunit"/>
    <property type="evidence" value="ECO:0007669"/>
    <property type="project" value="TreeGrafter"/>
</dbReference>
<dbReference type="Proteomes" id="UP000284706">
    <property type="component" value="Unassembled WGS sequence"/>
</dbReference>
<dbReference type="InterPro" id="IPR000938">
    <property type="entry name" value="CAP-Gly_domain"/>
</dbReference>
<dbReference type="InterPro" id="IPR036859">
    <property type="entry name" value="CAP-Gly_dom_sf"/>
</dbReference>
<evidence type="ECO:0000256" key="1">
    <source>
        <dbReference type="ARBA" id="ARBA00004496"/>
    </source>
</evidence>
<keyword evidence="6" id="KW-0175">Coiled coil</keyword>
<evidence type="ECO:0000256" key="4">
    <source>
        <dbReference type="ARBA" id="ARBA00022980"/>
    </source>
</evidence>
<comment type="subcellular location">
    <subcellularLocation>
        <location evidence="1">Cytoplasm</location>
    </subcellularLocation>
</comment>
<dbReference type="PROSITE" id="PS00845">
    <property type="entry name" value="CAP_GLY_1"/>
    <property type="match status" value="1"/>
</dbReference>
<feature type="compositionally biased region" description="Low complexity" evidence="7">
    <location>
        <begin position="622"/>
        <end position="632"/>
    </location>
</feature>
<feature type="compositionally biased region" description="Polar residues" evidence="7">
    <location>
        <begin position="1268"/>
        <end position="1280"/>
    </location>
</feature>
<name>A0A409W694_9AGAR</name>
<dbReference type="SMART" id="SM01052">
    <property type="entry name" value="CAP_GLY"/>
    <property type="match status" value="1"/>
</dbReference>
<protein>
    <recommendedName>
        <fullName evidence="9">CAP-Gly domain-containing protein</fullName>
    </recommendedName>
</protein>
<dbReference type="Pfam" id="PF01302">
    <property type="entry name" value="CAP_GLY"/>
    <property type="match status" value="1"/>
</dbReference>
<dbReference type="PROSITE" id="PS50159">
    <property type="entry name" value="RIBOSOMAL_S13_2"/>
    <property type="match status" value="1"/>
</dbReference>
<feature type="region of interest" description="Disordered" evidence="7">
    <location>
        <begin position="555"/>
        <end position="638"/>
    </location>
</feature>
<proteinExistence type="inferred from homology"/>
<dbReference type="Gene3D" id="2.30.30.190">
    <property type="entry name" value="CAP Gly-rich-like domain"/>
    <property type="match status" value="1"/>
</dbReference>
<feature type="coiled-coil region" evidence="6">
    <location>
        <begin position="869"/>
        <end position="1062"/>
    </location>
</feature>
<dbReference type="InterPro" id="IPR010979">
    <property type="entry name" value="Ribosomal_uS13-like_H2TH"/>
</dbReference>
<evidence type="ECO:0000256" key="2">
    <source>
        <dbReference type="ARBA" id="ARBA00008080"/>
    </source>
</evidence>
<evidence type="ECO:0000256" key="5">
    <source>
        <dbReference type="ARBA" id="ARBA00023274"/>
    </source>
</evidence>
<feature type="region of interest" description="Disordered" evidence="7">
    <location>
        <begin position="1068"/>
        <end position="1106"/>
    </location>
</feature>
<feature type="compositionally biased region" description="Polar residues" evidence="7">
    <location>
        <begin position="244"/>
        <end position="257"/>
    </location>
</feature>
<feature type="region of interest" description="Disordered" evidence="7">
    <location>
        <begin position="200"/>
        <end position="229"/>
    </location>
</feature>
<feature type="coiled-coil region" evidence="6">
    <location>
        <begin position="1116"/>
        <end position="1157"/>
    </location>
</feature>
<keyword evidence="8" id="KW-0812">Transmembrane</keyword>
<dbReference type="FunFam" id="1.10.8.50:FF:000002">
    <property type="entry name" value="40S ribosomal protein S18"/>
    <property type="match status" value="1"/>
</dbReference>
<feature type="compositionally biased region" description="Low complexity" evidence="7">
    <location>
        <begin position="293"/>
        <end position="306"/>
    </location>
</feature>
<evidence type="ECO:0000256" key="8">
    <source>
        <dbReference type="SAM" id="Phobius"/>
    </source>
</evidence>
<dbReference type="Gene3D" id="4.10.910.10">
    <property type="entry name" value="30s ribosomal protein s13, domain 2"/>
    <property type="match status" value="1"/>
</dbReference>
<evidence type="ECO:0000256" key="3">
    <source>
        <dbReference type="ARBA" id="ARBA00022490"/>
    </source>
</evidence>
<evidence type="ECO:0000313" key="10">
    <source>
        <dbReference type="EMBL" id="PPQ74033.1"/>
    </source>
</evidence>
<accession>A0A409W694</accession>
<feature type="region of interest" description="Disordered" evidence="7">
    <location>
        <begin position="244"/>
        <end position="318"/>
    </location>
</feature>
<feature type="region of interest" description="Disordered" evidence="7">
    <location>
        <begin position="389"/>
        <end position="486"/>
    </location>
</feature>
<comment type="caution">
    <text evidence="10">The sequence shown here is derived from an EMBL/GenBank/DDBJ whole genome shotgun (WGS) entry which is preliminary data.</text>
</comment>
<evidence type="ECO:0000259" key="9">
    <source>
        <dbReference type="PROSITE" id="PS50245"/>
    </source>
</evidence>
<feature type="domain" description="CAP-Gly" evidence="9">
    <location>
        <begin position="338"/>
        <end position="383"/>
    </location>
</feature>
<dbReference type="SUPFAM" id="SSF74924">
    <property type="entry name" value="Cap-Gly domain"/>
    <property type="match status" value="1"/>
</dbReference>
<dbReference type="InterPro" id="IPR001892">
    <property type="entry name" value="Ribosomal_uS13"/>
</dbReference>
<keyword evidence="11" id="KW-1185">Reference proteome</keyword>
<feature type="coiled-coil region" evidence="6">
    <location>
        <begin position="644"/>
        <end position="810"/>
    </location>
</feature>
<dbReference type="Gene3D" id="1.10.8.50">
    <property type="match status" value="1"/>
</dbReference>
<dbReference type="Pfam" id="PF00416">
    <property type="entry name" value="Ribosomal_S13"/>
    <property type="match status" value="1"/>
</dbReference>
<dbReference type="PROSITE" id="PS00646">
    <property type="entry name" value="RIBOSOMAL_S13_1"/>
    <property type="match status" value="1"/>
</dbReference>